<dbReference type="InterPro" id="IPR036397">
    <property type="entry name" value="RNaseH_sf"/>
</dbReference>
<dbReference type="OrthoDB" id="1002259at2759"/>
<proteinExistence type="predicted"/>
<dbReference type="GO" id="GO:0008233">
    <property type="term" value="F:peptidase activity"/>
    <property type="evidence" value="ECO:0007669"/>
    <property type="project" value="UniProtKB-KW"/>
</dbReference>
<reference evidence="2" key="1">
    <citation type="journal article" date="2019" name="Plant Biotechnol. J.">
        <title>Genome sequencing of the Australian wild diploid species Gossypium australe highlights disease resistance and delayed gland morphogenesis.</title>
        <authorList>
            <person name="Cai Y."/>
            <person name="Cai X."/>
            <person name="Wang Q."/>
            <person name="Wang P."/>
            <person name="Zhang Y."/>
            <person name="Cai C."/>
            <person name="Xu Y."/>
            <person name="Wang K."/>
            <person name="Zhou Z."/>
            <person name="Wang C."/>
            <person name="Geng S."/>
            <person name="Li B."/>
            <person name="Dong Q."/>
            <person name="Hou Y."/>
            <person name="Wang H."/>
            <person name="Ai P."/>
            <person name="Liu Z."/>
            <person name="Yi F."/>
            <person name="Sun M."/>
            <person name="An G."/>
            <person name="Cheng J."/>
            <person name="Zhang Y."/>
            <person name="Shi Q."/>
            <person name="Xie Y."/>
            <person name="Shi X."/>
            <person name="Chang Y."/>
            <person name="Huang F."/>
            <person name="Chen Y."/>
            <person name="Hong S."/>
            <person name="Mi L."/>
            <person name="Sun Q."/>
            <person name="Zhang L."/>
            <person name="Zhou B."/>
            <person name="Peng R."/>
            <person name="Zhang X."/>
            <person name="Liu F."/>
        </authorList>
    </citation>
    <scope>NUCLEOTIDE SEQUENCE [LARGE SCALE GENOMIC DNA]</scope>
    <source>
        <strain evidence="2">cv. PA1801</strain>
    </source>
</reference>
<keyword evidence="1" id="KW-0645">Protease</keyword>
<dbReference type="GO" id="GO:0003676">
    <property type="term" value="F:nucleic acid binding"/>
    <property type="evidence" value="ECO:0007669"/>
    <property type="project" value="InterPro"/>
</dbReference>
<protein>
    <submittedName>
        <fullName evidence="1">Subtilisin-like protease SBT1.8</fullName>
    </submittedName>
</protein>
<dbReference type="Gene3D" id="3.30.420.10">
    <property type="entry name" value="Ribonuclease H-like superfamily/Ribonuclease H"/>
    <property type="match status" value="1"/>
</dbReference>
<dbReference type="EMBL" id="SMMG02000006">
    <property type="protein sequence ID" value="KAA3469834.1"/>
    <property type="molecule type" value="Genomic_DNA"/>
</dbReference>
<dbReference type="GO" id="GO:0006508">
    <property type="term" value="P:proteolysis"/>
    <property type="evidence" value="ECO:0007669"/>
    <property type="project" value="UniProtKB-KW"/>
</dbReference>
<evidence type="ECO:0000313" key="1">
    <source>
        <dbReference type="EMBL" id="KAA3469834.1"/>
    </source>
</evidence>
<accession>A0A5B6VLI3</accession>
<sequence>MRYLFSFGNCVISWEATLQAKVTLLTTEAKYMAITKAVKKGLFCELISEKKTIVVYCDSQSAIRLTKEQMHHERTKHIDICYHFVREVII</sequence>
<dbReference type="CDD" id="cd09272">
    <property type="entry name" value="RNase_HI_RT_Ty1"/>
    <property type="match status" value="1"/>
</dbReference>
<dbReference type="PANTHER" id="PTHR11439">
    <property type="entry name" value="GAG-POL-RELATED RETROTRANSPOSON"/>
    <property type="match status" value="1"/>
</dbReference>
<keyword evidence="1" id="KW-0378">Hydrolase</keyword>
<organism evidence="1 2">
    <name type="scientific">Gossypium australe</name>
    <dbReference type="NCBI Taxonomy" id="47621"/>
    <lineage>
        <taxon>Eukaryota</taxon>
        <taxon>Viridiplantae</taxon>
        <taxon>Streptophyta</taxon>
        <taxon>Embryophyta</taxon>
        <taxon>Tracheophyta</taxon>
        <taxon>Spermatophyta</taxon>
        <taxon>Magnoliopsida</taxon>
        <taxon>eudicotyledons</taxon>
        <taxon>Gunneridae</taxon>
        <taxon>Pentapetalae</taxon>
        <taxon>rosids</taxon>
        <taxon>malvids</taxon>
        <taxon>Malvales</taxon>
        <taxon>Malvaceae</taxon>
        <taxon>Malvoideae</taxon>
        <taxon>Gossypium</taxon>
    </lineage>
</organism>
<comment type="caution">
    <text evidence="1">The sequence shown here is derived from an EMBL/GenBank/DDBJ whole genome shotgun (WGS) entry which is preliminary data.</text>
</comment>
<name>A0A5B6VLI3_9ROSI</name>
<dbReference type="Proteomes" id="UP000325315">
    <property type="component" value="Unassembled WGS sequence"/>
</dbReference>
<dbReference type="PANTHER" id="PTHR11439:SF483">
    <property type="entry name" value="PEPTIDE SYNTHASE GLIP-LIKE, PUTATIVE (AFU_ORTHOLOGUE AFUA_3G12920)-RELATED"/>
    <property type="match status" value="1"/>
</dbReference>
<evidence type="ECO:0000313" key="2">
    <source>
        <dbReference type="Proteomes" id="UP000325315"/>
    </source>
</evidence>
<gene>
    <name evidence="1" type="ORF">EPI10_015586</name>
</gene>
<dbReference type="AlphaFoldDB" id="A0A5B6VLI3"/>
<keyword evidence="2" id="KW-1185">Reference proteome</keyword>